<sequence length="188" mass="21399">MDIDKELRSLWQSQSIPAVSIDELAARVRRHRRRLVLWRAGEAALTLFAVVALGKPLVDGEMTPVHWLLLPFFTVFLVVVWSVQLRRTERVPTTVSESVAVFARSRASQLRGSMRSLALTERSAWALLIYAAVAGSMAMLLGGGEWRIAGVWLLAWSALWCAGSRWWCARSRPRILAEYRKMRRLGRR</sequence>
<dbReference type="AlphaFoldDB" id="A0A919DBX4"/>
<feature type="transmembrane region" description="Helical" evidence="1">
    <location>
        <begin position="36"/>
        <end position="53"/>
    </location>
</feature>
<protein>
    <recommendedName>
        <fullName evidence="4">Transmembrane protein</fullName>
    </recommendedName>
</protein>
<evidence type="ECO:0008006" key="4">
    <source>
        <dbReference type="Google" id="ProtNLM"/>
    </source>
</evidence>
<evidence type="ECO:0000313" key="2">
    <source>
        <dbReference type="EMBL" id="GHE32937.1"/>
    </source>
</evidence>
<name>A0A919DBX4_9GAMM</name>
<reference evidence="2" key="2">
    <citation type="submission" date="2020-09" db="EMBL/GenBank/DDBJ databases">
        <authorList>
            <person name="Sun Q."/>
            <person name="Kim S."/>
        </authorList>
    </citation>
    <scope>NUCLEOTIDE SEQUENCE</scope>
    <source>
        <strain evidence="2">KCTC 32020</strain>
    </source>
</reference>
<feature type="transmembrane region" description="Helical" evidence="1">
    <location>
        <begin position="65"/>
        <end position="83"/>
    </location>
</feature>
<reference evidence="2" key="1">
    <citation type="journal article" date="2014" name="Int. J. Syst. Evol. Microbiol.">
        <title>Complete genome sequence of Corynebacterium casei LMG S-19264T (=DSM 44701T), isolated from a smear-ripened cheese.</title>
        <authorList>
            <consortium name="US DOE Joint Genome Institute (JGI-PGF)"/>
            <person name="Walter F."/>
            <person name="Albersmeier A."/>
            <person name="Kalinowski J."/>
            <person name="Ruckert C."/>
        </authorList>
    </citation>
    <scope>NUCLEOTIDE SEQUENCE</scope>
    <source>
        <strain evidence="2">KCTC 32020</strain>
    </source>
</reference>
<keyword evidence="3" id="KW-1185">Reference proteome</keyword>
<keyword evidence="1" id="KW-0472">Membrane</keyword>
<proteinExistence type="predicted"/>
<evidence type="ECO:0000256" key="1">
    <source>
        <dbReference type="SAM" id="Phobius"/>
    </source>
</evidence>
<accession>A0A919DBX4</accession>
<dbReference type="Proteomes" id="UP000636453">
    <property type="component" value="Unassembled WGS sequence"/>
</dbReference>
<dbReference type="RefSeq" id="WP_146475211.1">
    <property type="nucleotide sequence ID" value="NZ_BNCF01000006.1"/>
</dbReference>
<keyword evidence="1" id="KW-1133">Transmembrane helix</keyword>
<dbReference type="EMBL" id="BNCF01000006">
    <property type="protein sequence ID" value="GHE32937.1"/>
    <property type="molecule type" value="Genomic_DNA"/>
</dbReference>
<evidence type="ECO:0000313" key="3">
    <source>
        <dbReference type="Proteomes" id="UP000636453"/>
    </source>
</evidence>
<comment type="caution">
    <text evidence="2">The sequence shown here is derived from an EMBL/GenBank/DDBJ whole genome shotgun (WGS) entry which is preliminary data.</text>
</comment>
<feature type="transmembrane region" description="Helical" evidence="1">
    <location>
        <begin position="124"/>
        <end position="142"/>
    </location>
</feature>
<feature type="transmembrane region" description="Helical" evidence="1">
    <location>
        <begin position="148"/>
        <end position="168"/>
    </location>
</feature>
<organism evidence="2 3">
    <name type="scientific">Vulcaniibacterium thermophilum</name>
    <dbReference type="NCBI Taxonomy" id="1169913"/>
    <lineage>
        <taxon>Bacteria</taxon>
        <taxon>Pseudomonadati</taxon>
        <taxon>Pseudomonadota</taxon>
        <taxon>Gammaproteobacteria</taxon>
        <taxon>Lysobacterales</taxon>
        <taxon>Lysobacteraceae</taxon>
        <taxon>Vulcaniibacterium</taxon>
    </lineage>
</organism>
<gene>
    <name evidence="2" type="ORF">GCM10007167_13750</name>
</gene>
<keyword evidence="1" id="KW-0812">Transmembrane</keyword>